<gene>
    <name evidence="1" type="ORF">UFOPK4234_01059</name>
</gene>
<proteinExistence type="predicted"/>
<organism evidence="1">
    <name type="scientific">freshwater metagenome</name>
    <dbReference type="NCBI Taxonomy" id="449393"/>
    <lineage>
        <taxon>unclassified sequences</taxon>
        <taxon>metagenomes</taxon>
        <taxon>ecological metagenomes</taxon>
    </lineage>
</organism>
<dbReference type="EMBL" id="CAFBQA010000060">
    <property type="protein sequence ID" value="CAB5040112.1"/>
    <property type="molecule type" value="Genomic_DNA"/>
</dbReference>
<evidence type="ECO:0000313" key="1">
    <source>
        <dbReference type="EMBL" id="CAB5040112.1"/>
    </source>
</evidence>
<accession>A0A6J7SGY2</accession>
<reference evidence="1" key="1">
    <citation type="submission" date="2020-05" db="EMBL/GenBank/DDBJ databases">
        <authorList>
            <person name="Chiriac C."/>
            <person name="Salcher M."/>
            <person name="Ghai R."/>
            <person name="Kavagutti S V."/>
        </authorList>
    </citation>
    <scope>NUCLEOTIDE SEQUENCE</scope>
</reference>
<sequence length="165" mass="18348">MPIVDGVVVLNAGICATPRGDRDFTEELTGIDSFDHFSGGASAETKCLALFNCAHKFITHANRVISILILHRDDVFATEVHIEASVTESANLILFICLCFDKFFDIWMIDVEHNHFRCATRSSTRFDGSSRGISSTHERDRARCSATRLEKFFARTDAGEIKTGS</sequence>
<name>A0A6J7SGY2_9ZZZZ</name>
<dbReference type="AlphaFoldDB" id="A0A6J7SGY2"/>
<protein>
    <submittedName>
        <fullName evidence="1">Unannotated protein</fullName>
    </submittedName>
</protein>